<dbReference type="PROSITE" id="PS51379">
    <property type="entry name" value="4FE4S_FER_2"/>
    <property type="match status" value="1"/>
</dbReference>
<dbReference type="AlphaFoldDB" id="A0A857DKS1"/>
<proteinExistence type="predicted"/>
<dbReference type="PROSITE" id="PS00198">
    <property type="entry name" value="4FE4S_FER_1"/>
    <property type="match status" value="1"/>
</dbReference>
<dbReference type="EMBL" id="CP046996">
    <property type="protein sequence ID" value="QHA00995.1"/>
    <property type="molecule type" value="Genomic_DNA"/>
</dbReference>
<dbReference type="SUPFAM" id="SSF54862">
    <property type="entry name" value="4Fe-4S ferredoxins"/>
    <property type="match status" value="1"/>
</dbReference>
<evidence type="ECO:0000313" key="7">
    <source>
        <dbReference type="Proteomes" id="UP000430508"/>
    </source>
</evidence>
<dbReference type="RefSeq" id="WP_158208361.1">
    <property type="nucleotide sequence ID" value="NZ_CP046996.1"/>
</dbReference>
<dbReference type="GO" id="GO:0051536">
    <property type="term" value="F:iron-sulfur cluster binding"/>
    <property type="evidence" value="ECO:0007669"/>
    <property type="project" value="UniProtKB-KW"/>
</dbReference>
<evidence type="ECO:0000259" key="5">
    <source>
        <dbReference type="PROSITE" id="PS51379"/>
    </source>
</evidence>
<keyword evidence="3" id="KW-0411">Iron-sulfur</keyword>
<evidence type="ECO:0000256" key="3">
    <source>
        <dbReference type="ARBA" id="ARBA00023014"/>
    </source>
</evidence>
<gene>
    <name evidence="6" type="ORF">GQ588_10290</name>
</gene>
<keyword evidence="2" id="KW-0408">Iron</keyword>
<evidence type="ECO:0000256" key="2">
    <source>
        <dbReference type="ARBA" id="ARBA00023004"/>
    </source>
</evidence>
<keyword evidence="4" id="KW-1133">Transmembrane helix</keyword>
<protein>
    <submittedName>
        <fullName evidence="6">4Fe-4S dicluster domain-containing protein</fullName>
    </submittedName>
</protein>
<dbReference type="GO" id="GO:0046872">
    <property type="term" value="F:metal ion binding"/>
    <property type="evidence" value="ECO:0007669"/>
    <property type="project" value="UniProtKB-KW"/>
</dbReference>
<name>A0A857DKS1_9FIRM</name>
<reference evidence="6 7" key="1">
    <citation type="submission" date="2019-12" db="EMBL/GenBank/DDBJ databases">
        <title>Sequence classification of anaerobic respiratory reductive dehalogenases: First we see many, then we see few.</title>
        <authorList>
            <person name="Molenda O."/>
            <person name="Puentes Jacome L.A."/>
            <person name="Cao X."/>
            <person name="Nesbo C.L."/>
            <person name="Tang S."/>
            <person name="Morson N."/>
            <person name="Patron J."/>
            <person name="Lomheim L."/>
            <person name="Wishart D.S."/>
            <person name="Edwards E.A."/>
        </authorList>
    </citation>
    <scope>NUCLEOTIDE SEQUENCE [LARGE SCALE GENOMIC DNA]</scope>
    <source>
        <strain evidence="6 7">12DCA</strain>
    </source>
</reference>
<dbReference type="Proteomes" id="UP000430508">
    <property type="component" value="Chromosome"/>
</dbReference>
<organism evidence="6 7">
    <name type="scientific">Dehalobacter restrictus</name>
    <dbReference type="NCBI Taxonomy" id="55583"/>
    <lineage>
        <taxon>Bacteria</taxon>
        <taxon>Bacillati</taxon>
        <taxon>Bacillota</taxon>
        <taxon>Clostridia</taxon>
        <taxon>Eubacteriales</taxon>
        <taxon>Desulfitobacteriaceae</taxon>
        <taxon>Dehalobacter</taxon>
    </lineage>
</organism>
<keyword evidence="4" id="KW-0472">Membrane</keyword>
<dbReference type="PANTHER" id="PTHR42827:SF1">
    <property type="entry name" value="IRON-SULFUR CLUSTER-BINDING PROTEIN"/>
    <property type="match status" value="1"/>
</dbReference>
<feature type="transmembrane region" description="Helical" evidence="4">
    <location>
        <begin position="25"/>
        <end position="46"/>
    </location>
</feature>
<dbReference type="InterPro" id="IPR006311">
    <property type="entry name" value="TAT_signal"/>
</dbReference>
<sequence>MENNQLENGSVADKIKSVQISRRSLFKFAGLAGGVAALGGIAASSFGDAKSIDTMMGWESEQGEVYFNREPFRVDKPGYEIKGPVNRVDQDVDSPTFRRLYYQEDALLSNKGEENLMPRLKEYYAKHPDKLEGDRAWFTKLLPNLAEEEKKMNKDMWGIATAWNKAWTSMLAPLVGDPKEWDFKGVIKEPLKVKDPKETSKLIKKMAGLFGGTLVGITKVNPRWILGWGGGVDPRMLPILAAVGIDPITPRGVRGGPIDIPDWWQYAIVIAVPHEPNLIEATPLFYSPFEAYTRSGLAAARLTNFIKALGYPARYNGNPIIGWDELLPTPLAIDAGLGEMGRPGILVTPEFGPSVKLAVVLTNLPMEPDRPINMGLKDFCDKCGICAEKCPGGSIPSGQPELQDDGVVRWMSDREKCQNYYASVPIRHMCGVCYSVCPWRRFDNALHKYSRELAVRDRTGIAHQIMLWGQKSFYPSPSKDDYNAPTWATYKDVPWWMRTDMFFDGIPEGIFKK</sequence>
<keyword evidence="1" id="KW-0479">Metal-binding</keyword>
<evidence type="ECO:0000256" key="4">
    <source>
        <dbReference type="SAM" id="Phobius"/>
    </source>
</evidence>
<dbReference type="Gene3D" id="3.30.70.20">
    <property type="match status" value="1"/>
</dbReference>
<evidence type="ECO:0000256" key="1">
    <source>
        <dbReference type="ARBA" id="ARBA00022723"/>
    </source>
</evidence>
<dbReference type="PANTHER" id="PTHR42827">
    <property type="entry name" value="IRON-SULFUR CLUSTER-BINDING PROTEIN-RELATED"/>
    <property type="match status" value="1"/>
</dbReference>
<dbReference type="InterPro" id="IPR017896">
    <property type="entry name" value="4Fe4S_Fe-S-bd"/>
</dbReference>
<feature type="domain" description="4Fe-4S ferredoxin-type" evidence="5">
    <location>
        <begin position="370"/>
        <end position="400"/>
    </location>
</feature>
<dbReference type="PROSITE" id="PS51318">
    <property type="entry name" value="TAT"/>
    <property type="match status" value="1"/>
</dbReference>
<dbReference type="InterPro" id="IPR017900">
    <property type="entry name" value="4Fe4S_Fe_S_CS"/>
</dbReference>
<keyword evidence="4" id="KW-0812">Transmembrane</keyword>
<accession>A0A857DKS1</accession>
<evidence type="ECO:0000313" key="6">
    <source>
        <dbReference type="EMBL" id="QHA00995.1"/>
    </source>
</evidence>